<comment type="caution">
    <text evidence="1">The sequence shown here is derived from an EMBL/GenBank/DDBJ whole genome shotgun (WGS) entry which is preliminary data.</text>
</comment>
<reference evidence="2" key="1">
    <citation type="journal article" date="2019" name="Int. J. Syst. Evol. Microbiol.">
        <title>The Global Catalogue of Microorganisms (GCM) 10K type strain sequencing project: providing services to taxonomists for standard genome sequencing and annotation.</title>
        <authorList>
            <consortium name="The Broad Institute Genomics Platform"/>
            <consortium name="The Broad Institute Genome Sequencing Center for Infectious Disease"/>
            <person name="Wu L."/>
            <person name="Ma J."/>
        </authorList>
    </citation>
    <scope>NUCLEOTIDE SEQUENCE [LARGE SCALE GENOMIC DNA]</scope>
    <source>
        <strain evidence="2">KCTC 52277</strain>
    </source>
</reference>
<dbReference type="InterPro" id="IPR043746">
    <property type="entry name" value="DUF5691"/>
</dbReference>
<keyword evidence="2" id="KW-1185">Reference proteome</keyword>
<evidence type="ECO:0000313" key="2">
    <source>
        <dbReference type="Proteomes" id="UP001595621"/>
    </source>
</evidence>
<dbReference type="SUPFAM" id="SSF48371">
    <property type="entry name" value="ARM repeat"/>
    <property type="match status" value="1"/>
</dbReference>
<proteinExistence type="predicted"/>
<evidence type="ECO:0000313" key="1">
    <source>
        <dbReference type="EMBL" id="MFC3139654.1"/>
    </source>
</evidence>
<protein>
    <submittedName>
        <fullName evidence="1">DUF5691 domain-containing protein</fullName>
    </submittedName>
</protein>
<dbReference type="Pfam" id="PF18944">
    <property type="entry name" value="DUF5691"/>
    <property type="match status" value="1"/>
</dbReference>
<name>A0ABV7GDR9_9GAMM</name>
<organism evidence="1 2">
    <name type="scientific">Shewanella submarina</name>
    <dbReference type="NCBI Taxonomy" id="2016376"/>
    <lineage>
        <taxon>Bacteria</taxon>
        <taxon>Pseudomonadati</taxon>
        <taxon>Pseudomonadota</taxon>
        <taxon>Gammaproteobacteria</taxon>
        <taxon>Alteromonadales</taxon>
        <taxon>Shewanellaceae</taxon>
        <taxon>Shewanella</taxon>
    </lineage>
</organism>
<dbReference type="Proteomes" id="UP001595621">
    <property type="component" value="Unassembled WGS sequence"/>
</dbReference>
<dbReference type="EMBL" id="JBHRTD010000017">
    <property type="protein sequence ID" value="MFC3139654.1"/>
    <property type="molecule type" value="Genomic_DNA"/>
</dbReference>
<sequence>MDQIKQELEALESLYQTWLMGDAGQAPALPDSWGLKQLTIDEQSLLGLAIASQYRLLNTISTPNSLEPMKQLPDPELPVLTQALRPTFRVLVKELKQNEYLFNRLLQLLETRGWMPHPQDWMPQGQFTRVPDSLIPWLAWSADERASGCSDARQLLTPDNWPSYKPAVRLRLLEYVRKQDPAYAWELLEQCAAQESSDKRIALYKTLEHGLSENDLPFLHKAMGDRSPKVKQLIQAMLSRLGHAVGNADEDTLTELSQWLIPKTKGLFKKQLHLIAPALKNSAKMRNLTDALQTIPLEQLAGAMSLTIEQLLSGWSFADNMGQGVARPNRVLVENVVSSQNDALLVILLENLVTTTAEIDLDLRHQLQTLATRLTNSQQQSLIMRLLKAAPGDLQVDHLWAISPLPWEWLTARELKGTKAYKNFISGMGKILVDDRNKVVNQMNISRLELLGLILSAECAEMTMQDLQKTGVSPMDPALDTLKFNISLKQEGNQDE</sequence>
<gene>
    <name evidence="1" type="ORF">ACFOE0_15905</name>
</gene>
<dbReference type="RefSeq" id="WP_248936169.1">
    <property type="nucleotide sequence ID" value="NZ_JAKILF010000004.1"/>
</dbReference>
<accession>A0ABV7GDR9</accession>
<dbReference type="InterPro" id="IPR016024">
    <property type="entry name" value="ARM-type_fold"/>
</dbReference>